<dbReference type="Gene3D" id="3.40.225.10">
    <property type="entry name" value="Class II aldolase/adducin N-terminal domain"/>
    <property type="match status" value="1"/>
</dbReference>
<proteinExistence type="predicted"/>
<accession>A0A948RUV6</accession>
<dbReference type="SMART" id="SM01007">
    <property type="entry name" value="Aldolase_II"/>
    <property type="match status" value="1"/>
</dbReference>
<dbReference type="GO" id="GO:0046872">
    <property type="term" value="F:metal ion binding"/>
    <property type="evidence" value="ECO:0007669"/>
    <property type="project" value="UniProtKB-KW"/>
</dbReference>
<sequence>MMTGAPRRGPVEPAHFRALQKAGLKLEEKGLVCGTDGNLSLRDLEGGLVITASGAHKGDLKAEDLIRIDLEGRILWGSQKPSSESAMHRVIYQKRSDVQAVVHAHPPVGTAFAVAGCCLQTAAMPESIVMLGEVPYVRYATPGTEDLSRALEAVLPGHNAFLLAHHGAVTLGETLQQALDRMSLLEHTARILLAARLLGGAKPLPSQEVQKLTCGQPMGPLSDRQENQKGQERPALAPTDELVRVVAAAVLRHLKEEDS</sequence>
<name>A0A948RUV6_UNCEI</name>
<dbReference type="Pfam" id="PF00596">
    <property type="entry name" value="Aldolase_II"/>
    <property type="match status" value="1"/>
</dbReference>
<dbReference type="PANTHER" id="PTHR22789:SF0">
    <property type="entry name" value="3-OXO-TETRONATE 4-PHOSPHATE DECARBOXYLASE-RELATED"/>
    <property type="match status" value="1"/>
</dbReference>
<dbReference type="GO" id="GO:0019323">
    <property type="term" value="P:pentose catabolic process"/>
    <property type="evidence" value="ECO:0007669"/>
    <property type="project" value="TreeGrafter"/>
</dbReference>
<dbReference type="AlphaFoldDB" id="A0A948RUV6"/>
<feature type="domain" description="Class II aldolase/adducin N-terminal" evidence="4">
    <location>
        <begin position="17"/>
        <end position="193"/>
    </location>
</feature>
<dbReference type="InterPro" id="IPR050197">
    <property type="entry name" value="Aldolase_class_II_sugar_metab"/>
</dbReference>
<evidence type="ECO:0000259" key="4">
    <source>
        <dbReference type="SMART" id="SM01007"/>
    </source>
</evidence>
<protein>
    <submittedName>
        <fullName evidence="5">Class II aldolase/adducin family protein</fullName>
    </submittedName>
</protein>
<keyword evidence="2" id="KW-0456">Lyase</keyword>
<evidence type="ECO:0000313" key="5">
    <source>
        <dbReference type="EMBL" id="MBU2689382.1"/>
    </source>
</evidence>
<organism evidence="5 6">
    <name type="scientific">Eiseniibacteriota bacterium</name>
    <dbReference type="NCBI Taxonomy" id="2212470"/>
    <lineage>
        <taxon>Bacteria</taxon>
        <taxon>Candidatus Eiseniibacteriota</taxon>
    </lineage>
</organism>
<dbReference type="InterPro" id="IPR036409">
    <property type="entry name" value="Aldolase_II/adducin_N_sf"/>
</dbReference>
<evidence type="ECO:0000256" key="2">
    <source>
        <dbReference type="ARBA" id="ARBA00023239"/>
    </source>
</evidence>
<gene>
    <name evidence="5" type="ORF">KJ970_00515</name>
</gene>
<evidence type="ECO:0000313" key="6">
    <source>
        <dbReference type="Proteomes" id="UP000777784"/>
    </source>
</evidence>
<comment type="caution">
    <text evidence="5">The sequence shown here is derived from an EMBL/GenBank/DDBJ whole genome shotgun (WGS) entry which is preliminary data.</text>
</comment>
<dbReference type="GO" id="GO:0016832">
    <property type="term" value="F:aldehyde-lyase activity"/>
    <property type="evidence" value="ECO:0007669"/>
    <property type="project" value="TreeGrafter"/>
</dbReference>
<feature type="compositionally biased region" description="Basic and acidic residues" evidence="3">
    <location>
        <begin position="223"/>
        <end position="232"/>
    </location>
</feature>
<evidence type="ECO:0000256" key="3">
    <source>
        <dbReference type="SAM" id="MobiDB-lite"/>
    </source>
</evidence>
<reference evidence="5" key="1">
    <citation type="submission" date="2021-05" db="EMBL/GenBank/DDBJ databases">
        <title>Energy efficiency and biological interactions define the core microbiome of deep oligotrophic groundwater.</title>
        <authorList>
            <person name="Mehrshad M."/>
            <person name="Lopez-Fernandez M."/>
            <person name="Bell E."/>
            <person name="Bernier-Latmani R."/>
            <person name="Bertilsson S."/>
            <person name="Dopson M."/>
        </authorList>
    </citation>
    <scope>NUCLEOTIDE SEQUENCE</scope>
    <source>
        <strain evidence="5">Modern_marine.mb.64</strain>
    </source>
</reference>
<feature type="region of interest" description="Disordered" evidence="3">
    <location>
        <begin position="214"/>
        <end position="239"/>
    </location>
</feature>
<dbReference type="SUPFAM" id="SSF53639">
    <property type="entry name" value="AraD/HMP-PK domain-like"/>
    <property type="match status" value="1"/>
</dbReference>
<keyword evidence="1" id="KW-0479">Metal-binding</keyword>
<dbReference type="GO" id="GO:0005829">
    <property type="term" value="C:cytosol"/>
    <property type="evidence" value="ECO:0007669"/>
    <property type="project" value="TreeGrafter"/>
</dbReference>
<dbReference type="Proteomes" id="UP000777784">
    <property type="component" value="Unassembled WGS sequence"/>
</dbReference>
<dbReference type="EMBL" id="JAHJDP010000004">
    <property type="protein sequence ID" value="MBU2689382.1"/>
    <property type="molecule type" value="Genomic_DNA"/>
</dbReference>
<dbReference type="PANTHER" id="PTHR22789">
    <property type="entry name" value="FUCULOSE PHOSPHATE ALDOLASE"/>
    <property type="match status" value="1"/>
</dbReference>
<dbReference type="InterPro" id="IPR001303">
    <property type="entry name" value="Aldolase_II/adducin_N"/>
</dbReference>
<evidence type="ECO:0000256" key="1">
    <source>
        <dbReference type="ARBA" id="ARBA00022723"/>
    </source>
</evidence>